<dbReference type="FunFam" id="1.10.10.10:FF:000001">
    <property type="entry name" value="LysR family transcriptional regulator"/>
    <property type="match status" value="1"/>
</dbReference>
<sequence>MGMDLTVQQLRLVLAVHDTGGFTPAAERLHLAQSSTSRAVRDVERKLGITLFQRTTRHLVTTPEGEEFCRVARRVVDSFDAGLNHFHGFLAGTRGRVRVAALPSMAAILLPPVVSAYRAEHPDVELTIEDGMSDDVLAKVRAGAVDLGVTVVAGPLPDLAVHPIATDRMCAVFPPEHRFSAREALTWSELATEPHIAFRPDSSIRQHADRAFAAAEAHPRVVLASRNITAVAGLVAAGLGAAVMPGTVLPLVAFAGLTHVPLVEPETRRRIAVVRDPRRAQAPATQAFARAITTTRTTVPETTWLRPSHG</sequence>
<dbReference type="Proteomes" id="UP000274515">
    <property type="component" value="Unassembled WGS sequence"/>
</dbReference>
<name>A0A426JIV5_9PSEU</name>
<dbReference type="PROSITE" id="PS50931">
    <property type="entry name" value="HTH_LYSR"/>
    <property type="match status" value="1"/>
</dbReference>
<evidence type="ECO:0000256" key="4">
    <source>
        <dbReference type="ARBA" id="ARBA00023163"/>
    </source>
</evidence>
<dbReference type="AlphaFoldDB" id="A0A426JIV5"/>
<feature type="domain" description="HTH lysR-type" evidence="5">
    <location>
        <begin position="5"/>
        <end position="62"/>
    </location>
</feature>
<dbReference type="InterPro" id="IPR005119">
    <property type="entry name" value="LysR_subst-bd"/>
</dbReference>
<keyword evidence="2" id="KW-0805">Transcription regulation</keyword>
<dbReference type="Gene3D" id="3.40.190.290">
    <property type="match status" value="1"/>
</dbReference>
<dbReference type="PANTHER" id="PTHR30419:SF8">
    <property type="entry name" value="NITROGEN ASSIMILATION TRANSCRIPTIONAL ACTIVATOR-RELATED"/>
    <property type="match status" value="1"/>
</dbReference>
<dbReference type="InterPro" id="IPR036390">
    <property type="entry name" value="WH_DNA-bd_sf"/>
</dbReference>
<dbReference type="InterPro" id="IPR036388">
    <property type="entry name" value="WH-like_DNA-bd_sf"/>
</dbReference>
<protein>
    <submittedName>
        <fullName evidence="6">LysR family transcriptional regulator</fullName>
    </submittedName>
</protein>
<dbReference type="GO" id="GO:0005829">
    <property type="term" value="C:cytosol"/>
    <property type="evidence" value="ECO:0007669"/>
    <property type="project" value="TreeGrafter"/>
</dbReference>
<evidence type="ECO:0000256" key="2">
    <source>
        <dbReference type="ARBA" id="ARBA00023015"/>
    </source>
</evidence>
<dbReference type="EMBL" id="RSAA01000035">
    <property type="protein sequence ID" value="RRO13041.1"/>
    <property type="molecule type" value="Genomic_DNA"/>
</dbReference>
<dbReference type="InterPro" id="IPR050950">
    <property type="entry name" value="HTH-type_LysR_regulators"/>
</dbReference>
<dbReference type="Pfam" id="PF03466">
    <property type="entry name" value="LysR_substrate"/>
    <property type="match status" value="1"/>
</dbReference>
<evidence type="ECO:0000259" key="5">
    <source>
        <dbReference type="PROSITE" id="PS50931"/>
    </source>
</evidence>
<keyword evidence="4" id="KW-0804">Transcription</keyword>
<dbReference type="Pfam" id="PF00126">
    <property type="entry name" value="HTH_1"/>
    <property type="match status" value="1"/>
</dbReference>
<dbReference type="GO" id="GO:0003700">
    <property type="term" value="F:DNA-binding transcription factor activity"/>
    <property type="evidence" value="ECO:0007669"/>
    <property type="project" value="InterPro"/>
</dbReference>
<evidence type="ECO:0000313" key="6">
    <source>
        <dbReference type="EMBL" id="RRO13041.1"/>
    </source>
</evidence>
<dbReference type="PANTHER" id="PTHR30419">
    <property type="entry name" value="HTH-TYPE TRANSCRIPTIONAL REGULATOR YBHD"/>
    <property type="match status" value="1"/>
</dbReference>
<dbReference type="RefSeq" id="WP_125093127.1">
    <property type="nucleotide sequence ID" value="NZ_RSAA01000035.1"/>
</dbReference>
<evidence type="ECO:0000256" key="3">
    <source>
        <dbReference type="ARBA" id="ARBA00023125"/>
    </source>
</evidence>
<proteinExistence type="inferred from homology"/>
<dbReference type="SUPFAM" id="SSF46785">
    <property type="entry name" value="Winged helix' DNA-binding domain"/>
    <property type="match status" value="1"/>
</dbReference>
<comment type="similarity">
    <text evidence="1">Belongs to the LysR transcriptional regulatory family.</text>
</comment>
<comment type="caution">
    <text evidence="6">The sequence shown here is derived from an EMBL/GenBank/DDBJ whole genome shotgun (WGS) entry which is preliminary data.</text>
</comment>
<accession>A0A426JIV5</accession>
<organism evidence="6 7">
    <name type="scientific">Saccharopolyspora rhizosphaerae</name>
    <dbReference type="NCBI Taxonomy" id="2492662"/>
    <lineage>
        <taxon>Bacteria</taxon>
        <taxon>Bacillati</taxon>
        <taxon>Actinomycetota</taxon>
        <taxon>Actinomycetes</taxon>
        <taxon>Pseudonocardiales</taxon>
        <taxon>Pseudonocardiaceae</taxon>
        <taxon>Saccharopolyspora</taxon>
    </lineage>
</organism>
<keyword evidence="7" id="KW-1185">Reference proteome</keyword>
<evidence type="ECO:0000256" key="1">
    <source>
        <dbReference type="ARBA" id="ARBA00009437"/>
    </source>
</evidence>
<gene>
    <name evidence="6" type="ORF">EIL87_25650</name>
</gene>
<reference evidence="6 7" key="1">
    <citation type="submission" date="2018-11" db="EMBL/GenBank/DDBJ databases">
        <title>Saccharopolyspora rhizosphaerae sp. nov., an actinomycete isolated from rhizosphere soil in Thailand.</title>
        <authorList>
            <person name="Intra B."/>
            <person name="Euanorasetr J."/>
            <person name="Take A."/>
            <person name="Inahashi Y."/>
            <person name="Mori M."/>
            <person name="Panbangred W."/>
            <person name="Matsumoto A."/>
        </authorList>
    </citation>
    <scope>NUCLEOTIDE SEQUENCE [LARGE SCALE GENOMIC DNA]</scope>
    <source>
        <strain evidence="6 7">H219</strain>
    </source>
</reference>
<dbReference type="SUPFAM" id="SSF53850">
    <property type="entry name" value="Periplasmic binding protein-like II"/>
    <property type="match status" value="1"/>
</dbReference>
<dbReference type="Gene3D" id="1.10.10.10">
    <property type="entry name" value="Winged helix-like DNA-binding domain superfamily/Winged helix DNA-binding domain"/>
    <property type="match status" value="1"/>
</dbReference>
<evidence type="ECO:0000313" key="7">
    <source>
        <dbReference type="Proteomes" id="UP000274515"/>
    </source>
</evidence>
<keyword evidence="3" id="KW-0238">DNA-binding</keyword>
<dbReference type="InterPro" id="IPR000847">
    <property type="entry name" value="LysR_HTH_N"/>
</dbReference>
<dbReference type="PRINTS" id="PR00039">
    <property type="entry name" value="HTHLYSR"/>
</dbReference>
<dbReference type="CDD" id="cd08440">
    <property type="entry name" value="PBP2_LTTR_like_4"/>
    <property type="match status" value="1"/>
</dbReference>
<dbReference type="OrthoDB" id="7278199at2"/>
<dbReference type="GO" id="GO:0003677">
    <property type="term" value="F:DNA binding"/>
    <property type="evidence" value="ECO:0007669"/>
    <property type="project" value="UniProtKB-KW"/>
</dbReference>